<dbReference type="EMBL" id="CP146256">
    <property type="protein sequence ID" value="XAH72575.1"/>
    <property type="molecule type" value="Genomic_DNA"/>
</dbReference>
<dbReference type="Pfam" id="PF01497">
    <property type="entry name" value="Peripla_BP_2"/>
    <property type="match status" value="1"/>
</dbReference>
<keyword evidence="4 6" id="KW-0732">Signal</keyword>
<comment type="similarity">
    <text evidence="2">Belongs to the bacterial solute-binding protein 8 family.</text>
</comment>
<dbReference type="PANTHER" id="PTHR30532">
    <property type="entry name" value="IRON III DICITRATE-BINDING PERIPLASMIC PROTEIN"/>
    <property type="match status" value="1"/>
</dbReference>
<dbReference type="PROSITE" id="PS50983">
    <property type="entry name" value="FE_B12_PBP"/>
    <property type="match status" value="1"/>
</dbReference>
<dbReference type="Gene3D" id="3.40.50.1980">
    <property type="entry name" value="Nitrogenase molybdenum iron protein domain"/>
    <property type="match status" value="2"/>
</dbReference>
<proteinExistence type="inferred from homology"/>
<dbReference type="CDD" id="cd01140">
    <property type="entry name" value="FatB"/>
    <property type="match status" value="1"/>
</dbReference>
<evidence type="ECO:0000256" key="6">
    <source>
        <dbReference type="SAM" id="SignalP"/>
    </source>
</evidence>
<name>A0ABZ3ESU4_9FIRM</name>
<dbReference type="PROSITE" id="PS51257">
    <property type="entry name" value="PROKAR_LIPOPROTEIN"/>
    <property type="match status" value="1"/>
</dbReference>
<evidence type="ECO:0000256" key="1">
    <source>
        <dbReference type="ARBA" id="ARBA00004196"/>
    </source>
</evidence>
<dbReference type="RefSeq" id="WP_342756190.1">
    <property type="nucleotide sequence ID" value="NZ_CP146256.1"/>
</dbReference>
<dbReference type="InterPro" id="IPR051313">
    <property type="entry name" value="Bact_iron-sidero_bind"/>
</dbReference>
<evidence type="ECO:0000313" key="8">
    <source>
        <dbReference type="EMBL" id="XAH72575.1"/>
    </source>
</evidence>
<evidence type="ECO:0000256" key="2">
    <source>
        <dbReference type="ARBA" id="ARBA00008814"/>
    </source>
</evidence>
<dbReference type="PANTHER" id="PTHR30532:SF28">
    <property type="entry name" value="PETROBACTIN-BINDING PROTEIN YCLQ"/>
    <property type="match status" value="1"/>
</dbReference>
<feature type="region of interest" description="Disordered" evidence="5">
    <location>
        <begin position="27"/>
        <end position="68"/>
    </location>
</feature>
<dbReference type="InterPro" id="IPR033870">
    <property type="entry name" value="FatB"/>
</dbReference>
<organism evidence="8 9">
    <name type="scientific">Kineothrix sedimenti</name>
    <dbReference type="NCBI Taxonomy" id="3123317"/>
    <lineage>
        <taxon>Bacteria</taxon>
        <taxon>Bacillati</taxon>
        <taxon>Bacillota</taxon>
        <taxon>Clostridia</taxon>
        <taxon>Lachnospirales</taxon>
        <taxon>Lachnospiraceae</taxon>
        <taxon>Kineothrix</taxon>
    </lineage>
</organism>
<evidence type="ECO:0000256" key="5">
    <source>
        <dbReference type="SAM" id="MobiDB-lite"/>
    </source>
</evidence>
<evidence type="ECO:0000256" key="3">
    <source>
        <dbReference type="ARBA" id="ARBA00022448"/>
    </source>
</evidence>
<keyword evidence="3" id="KW-0813">Transport</keyword>
<feature type="chain" id="PRO_5046921695" evidence="6">
    <location>
        <begin position="18"/>
        <end position="364"/>
    </location>
</feature>
<feature type="signal peptide" evidence="6">
    <location>
        <begin position="1"/>
        <end position="17"/>
    </location>
</feature>
<dbReference type="InterPro" id="IPR002491">
    <property type="entry name" value="ABC_transptr_periplasmic_BD"/>
</dbReference>
<accession>A0ABZ3ESU4</accession>
<feature type="domain" description="Fe/B12 periplasmic-binding" evidence="7">
    <location>
        <begin position="89"/>
        <end position="364"/>
    </location>
</feature>
<evidence type="ECO:0000256" key="4">
    <source>
        <dbReference type="ARBA" id="ARBA00022729"/>
    </source>
</evidence>
<gene>
    <name evidence="8" type="ORF">V6984_13755</name>
</gene>
<evidence type="ECO:0000259" key="7">
    <source>
        <dbReference type="PROSITE" id="PS50983"/>
    </source>
</evidence>
<keyword evidence="9" id="KW-1185">Reference proteome</keyword>
<comment type="subcellular location">
    <subcellularLocation>
        <location evidence="1">Cell envelope</location>
    </subcellularLocation>
</comment>
<evidence type="ECO:0000313" key="9">
    <source>
        <dbReference type="Proteomes" id="UP001451571"/>
    </source>
</evidence>
<sequence length="364" mass="38777">MKKLNLLKITVFTTAFAMMLMGCANSSNETAAPETSQEESETAAPEASQEESETTAPETSQEESEPAEVTTVEITDVHGTVTVPINPKNVVALDNRTFETLADWGIELAAVPKGVMPADSSYVSDDSVQDIGNHSEPNLEIIAAVDPELVIVGQRFAGYYEDIKALVPNAAVIDLNFDVSEEAEAPGDNLINGLKDSTIALGKIFDKNDEAEQLVADFDKAIEDAKSAYNGTDTVISVVVSGGEIGFSAPRSGRVWGPMYEVFGWVSALEVDGATSDHQGDDISVEAIAQSNPDWIFVLDRDAAISSAEDAVPAQDVIDNSPALQNTTAVTEGQIIYAPNDTYTNESIQTYLELFGDLASALAK</sequence>
<reference evidence="8 9" key="1">
    <citation type="submission" date="2024-02" db="EMBL/GenBank/DDBJ databases">
        <title>Bacterial strain from lacustrine sediment.</title>
        <authorList>
            <person name="Petit C."/>
            <person name="Fadhlaoui K."/>
        </authorList>
    </citation>
    <scope>NUCLEOTIDE SEQUENCE [LARGE SCALE GENOMIC DNA]</scope>
    <source>
        <strain evidence="8 9">IPX-CK</strain>
    </source>
</reference>
<protein>
    <submittedName>
        <fullName evidence="8">Siderophore ABC transporter substrate-binding protein</fullName>
    </submittedName>
</protein>
<dbReference type="SUPFAM" id="SSF53807">
    <property type="entry name" value="Helical backbone' metal receptor"/>
    <property type="match status" value="1"/>
</dbReference>
<dbReference type="Proteomes" id="UP001451571">
    <property type="component" value="Chromosome"/>
</dbReference>